<dbReference type="AlphaFoldDB" id="A0A2N9FJG3"/>
<evidence type="ECO:0000256" key="2">
    <source>
        <dbReference type="ARBA" id="ARBA00022630"/>
    </source>
</evidence>
<dbReference type="InterPro" id="IPR007867">
    <property type="entry name" value="GMC_OxRtase_C"/>
</dbReference>
<feature type="domain" description="Glucose-methanol-choline oxidoreductase C-terminal" evidence="4">
    <location>
        <begin position="28"/>
        <end position="172"/>
    </location>
</feature>
<dbReference type="Gene3D" id="3.30.410.40">
    <property type="match status" value="1"/>
</dbReference>
<name>A0A2N9FJG3_FAGSY</name>
<accession>A0A2N9FJG3</accession>
<evidence type="ECO:0000256" key="3">
    <source>
        <dbReference type="ARBA" id="ARBA00022827"/>
    </source>
</evidence>
<proteinExistence type="predicted"/>
<dbReference type="SUPFAM" id="SSF54373">
    <property type="entry name" value="FAD-linked reductases, C-terminal domain"/>
    <property type="match status" value="1"/>
</dbReference>
<evidence type="ECO:0000259" key="4">
    <source>
        <dbReference type="Pfam" id="PF05199"/>
    </source>
</evidence>
<keyword evidence="3" id="KW-0274">FAD</keyword>
<dbReference type="InterPro" id="IPR051871">
    <property type="entry name" value="GMC_Oxidoreductase-Related"/>
</dbReference>
<dbReference type="GO" id="GO:0016614">
    <property type="term" value="F:oxidoreductase activity, acting on CH-OH group of donors"/>
    <property type="evidence" value="ECO:0007669"/>
    <property type="project" value="InterPro"/>
</dbReference>
<dbReference type="Pfam" id="PF05199">
    <property type="entry name" value="GMC_oxred_C"/>
    <property type="match status" value="1"/>
</dbReference>
<dbReference type="EMBL" id="OIVN01001191">
    <property type="protein sequence ID" value="SPC90957.1"/>
    <property type="molecule type" value="Genomic_DNA"/>
</dbReference>
<evidence type="ECO:0000313" key="5">
    <source>
        <dbReference type="EMBL" id="SPC90957.1"/>
    </source>
</evidence>
<dbReference type="Gene3D" id="3.50.50.60">
    <property type="entry name" value="FAD/NAD(P)-binding domain"/>
    <property type="match status" value="1"/>
</dbReference>
<keyword evidence="2" id="KW-0285">Flavoprotein</keyword>
<comment type="cofactor">
    <cofactor evidence="1">
        <name>FAD</name>
        <dbReference type="ChEBI" id="CHEBI:57692"/>
    </cofactor>
</comment>
<reference evidence="5" key="1">
    <citation type="submission" date="2018-02" db="EMBL/GenBank/DDBJ databases">
        <authorList>
            <person name="Cohen D.B."/>
            <person name="Kent A.D."/>
        </authorList>
    </citation>
    <scope>NUCLEOTIDE SEQUENCE</scope>
</reference>
<dbReference type="PANTHER" id="PTHR45968">
    <property type="entry name" value="OSJNBA0019K04.7 PROTEIN"/>
    <property type="match status" value="1"/>
</dbReference>
<dbReference type="PANTHER" id="PTHR45968:SF31">
    <property type="entry name" value="GLUCOSE-METHANOL-CHOLINE (GMC) OXIDOREDUCTASE FAMILY PROTEIN"/>
    <property type="match status" value="1"/>
</dbReference>
<dbReference type="SUPFAM" id="SSF51905">
    <property type="entry name" value="FAD/NAD(P)-binding domain"/>
    <property type="match status" value="1"/>
</dbReference>
<organism evidence="5">
    <name type="scientific">Fagus sylvatica</name>
    <name type="common">Beechnut</name>
    <dbReference type="NCBI Taxonomy" id="28930"/>
    <lineage>
        <taxon>Eukaryota</taxon>
        <taxon>Viridiplantae</taxon>
        <taxon>Streptophyta</taxon>
        <taxon>Embryophyta</taxon>
        <taxon>Tracheophyta</taxon>
        <taxon>Spermatophyta</taxon>
        <taxon>Magnoliopsida</taxon>
        <taxon>eudicotyledons</taxon>
        <taxon>Gunneridae</taxon>
        <taxon>Pentapetalae</taxon>
        <taxon>rosids</taxon>
        <taxon>fabids</taxon>
        <taxon>Fagales</taxon>
        <taxon>Fagaceae</taxon>
        <taxon>Fagus</taxon>
    </lineage>
</organism>
<evidence type="ECO:0000256" key="1">
    <source>
        <dbReference type="ARBA" id="ARBA00001974"/>
    </source>
</evidence>
<protein>
    <recommendedName>
        <fullName evidence="4">Glucose-methanol-choline oxidoreductase C-terminal domain-containing protein</fullName>
    </recommendedName>
</protein>
<sequence>MAEATETINAIANGTIKGSLILEKVIGPLSTSHLELQNTNPNDNPSVTFNYFKEPKDLKRCVKGMSTVIDVINSCAFSKFRYINMTVQALTKLMLSLPVNMRPRHANATISLKQFCVDTVVIIWHYHGGCQVGKVVDRDYKVVGVDAVRVIDGSTFLCSPGTNPQATVMMLGRYMGEKILRERYSHERK</sequence>
<gene>
    <name evidence="5" type="ORF">FSB_LOCUS18839</name>
</gene>
<dbReference type="InterPro" id="IPR036188">
    <property type="entry name" value="FAD/NAD-bd_sf"/>
</dbReference>